<evidence type="ECO:0000256" key="6">
    <source>
        <dbReference type="SAM" id="MobiDB-lite"/>
    </source>
</evidence>
<dbReference type="InterPro" id="IPR033749">
    <property type="entry name" value="Polyprenyl_synt_CS"/>
</dbReference>
<gene>
    <name evidence="7" type="ORF">UFOPK2925_00537</name>
</gene>
<organism evidence="7">
    <name type="scientific">freshwater metagenome</name>
    <dbReference type="NCBI Taxonomy" id="449393"/>
    <lineage>
        <taxon>unclassified sequences</taxon>
        <taxon>metagenomes</taxon>
        <taxon>ecological metagenomes</taxon>
    </lineage>
</organism>
<dbReference type="SFLD" id="SFLDS00005">
    <property type="entry name" value="Isoprenoid_Synthase_Type_I"/>
    <property type="match status" value="1"/>
</dbReference>
<dbReference type="GO" id="GO:0046872">
    <property type="term" value="F:metal ion binding"/>
    <property type="evidence" value="ECO:0007669"/>
    <property type="project" value="UniProtKB-KW"/>
</dbReference>
<reference evidence="7" key="1">
    <citation type="submission" date="2020-05" db="EMBL/GenBank/DDBJ databases">
        <authorList>
            <person name="Chiriac C."/>
            <person name="Salcher M."/>
            <person name="Ghai R."/>
            <person name="Kavagutti S V."/>
        </authorList>
    </citation>
    <scope>NUCLEOTIDE SEQUENCE</scope>
</reference>
<protein>
    <submittedName>
        <fullName evidence="7">Unannotated protein</fullName>
    </submittedName>
</protein>
<sequence>MHSFDVGNTSQRADLFPSPVGETPPGAVACTNMSPLEALGLPELPADLIRVEEALRSSVAHSDPFLADVAGHLVAAGGKRLRPALTICSAYASSGASSSKHLERSASTDAISGGCSVELVHIGSLYHDDVIDEAETRRGVESVNSRWSNIVAILAGDFLLARASEIAASLGADVAALLASTITELCRGQILELQHTFDADHDRDTYLSAIAGKTASLFGTSCRIGGMVSGADEPTLDALTAFGEHLGMCFQIVDDILDLTADAETLGKPAGNDIMEGVYTLPVICAREASPELRSMLGEKVTQDQANAIRDIVRKSDGLQIAREFANSEADQAKEALANAKALDPAITSGMCHLVETLIVRST</sequence>
<keyword evidence="5" id="KW-0460">Magnesium</keyword>
<proteinExistence type="inferred from homology"/>
<accession>A0A6J6VYU3</accession>
<evidence type="ECO:0000256" key="5">
    <source>
        <dbReference type="ARBA" id="ARBA00022842"/>
    </source>
</evidence>
<dbReference type="InterPro" id="IPR008949">
    <property type="entry name" value="Isoprenoid_synthase_dom_sf"/>
</dbReference>
<dbReference type="CDD" id="cd00685">
    <property type="entry name" value="Trans_IPPS_HT"/>
    <property type="match status" value="1"/>
</dbReference>
<evidence type="ECO:0000256" key="3">
    <source>
        <dbReference type="ARBA" id="ARBA00022679"/>
    </source>
</evidence>
<feature type="region of interest" description="Disordered" evidence="6">
    <location>
        <begin position="1"/>
        <end position="21"/>
    </location>
</feature>
<evidence type="ECO:0000256" key="4">
    <source>
        <dbReference type="ARBA" id="ARBA00022723"/>
    </source>
</evidence>
<dbReference type="SUPFAM" id="SSF48576">
    <property type="entry name" value="Terpenoid synthases"/>
    <property type="match status" value="1"/>
</dbReference>
<evidence type="ECO:0000256" key="1">
    <source>
        <dbReference type="ARBA" id="ARBA00001946"/>
    </source>
</evidence>
<evidence type="ECO:0000256" key="2">
    <source>
        <dbReference type="ARBA" id="ARBA00006706"/>
    </source>
</evidence>
<dbReference type="SFLD" id="SFLDG01017">
    <property type="entry name" value="Polyprenyl_Transferase_Like"/>
    <property type="match status" value="1"/>
</dbReference>
<dbReference type="AlphaFoldDB" id="A0A6J6VYU3"/>
<comment type="similarity">
    <text evidence="2">Belongs to the FPP/GGPP synthase family.</text>
</comment>
<dbReference type="EMBL" id="CAEZZU010000058">
    <property type="protein sequence ID" value="CAB4775968.1"/>
    <property type="molecule type" value="Genomic_DNA"/>
</dbReference>
<dbReference type="PANTHER" id="PTHR12001">
    <property type="entry name" value="GERANYLGERANYL PYROPHOSPHATE SYNTHASE"/>
    <property type="match status" value="1"/>
</dbReference>
<dbReference type="Pfam" id="PF00348">
    <property type="entry name" value="polyprenyl_synt"/>
    <property type="match status" value="1"/>
</dbReference>
<dbReference type="GO" id="GO:0004659">
    <property type="term" value="F:prenyltransferase activity"/>
    <property type="evidence" value="ECO:0007669"/>
    <property type="project" value="InterPro"/>
</dbReference>
<comment type="cofactor">
    <cofactor evidence="1">
        <name>Mg(2+)</name>
        <dbReference type="ChEBI" id="CHEBI:18420"/>
    </cofactor>
</comment>
<name>A0A6J6VYU3_9ZZZZ</name>
<dbReference type="Gene3D" id="1.10.600.10">
    <property type="entry name" value="Farnesyl Diphosphate Synthase"/>
    <property type="match status" value="1"/>
</dbReference>
<dbReference type="PROSITE" id="PS00444">
    <property type="entry name" value="POLYPRENYL_SYNTHASE_2"/>
    <property type="match status" value="1"/>
</dbReference>
<dbReference type="InterPro" id="IPR000092">
    <property type="entry name" value="Polyprenyl_synt"/>
</dbReference>
<dbReference type="PANTHER" id="PTHR12001:SF69">
    <property type="entry name" value="ALL TRANS-POLYPRENYL-DIPHOSPHATE SYNTHASE PDSS1"/>
    <property type="match status" value="1"/>
</dbReference>
<dbReference type="GO" id="GO:0008299">
    <property type="term" value="P:isoprenoid biosynthetic process"/>
    <property type="evidence" value="ECO:0007669"/>
    <property type="project" value="InterPro"/>
</dbReference>
<evidence type="ECO:0000313" key="7">
    <source>
        <dbReference type="EMBL" id="CAB4775968.1"/>
    </source>
</evidence>
<keyword evidence="3" id="KW-0808">Transferase</keyword>
<feature type="compositionally biased region" description="Polar residues" evidence="6">
    <location>
        <begin position="1"/>
        <end position="12"/>
    </location>
</feature>
<keyword evidence="4" id="KW-0479">Metal-binding</keyword>